<proteinExistence type="predicted"/>
<comment type="caution">
    <text evidence="2">The sequence shown here is derived from an EMBL/GenBank/DDBJ whole genome shotgun (WGS) entry which is preliminary data.</text>
</comment>
<evidence type="ECO:0000313" key="3">
    <source>
        <dbReference type="Proteomes" id="UP000887226"/>
    </source>
</evidence>
<evidence type="ECO:0000313" key="2">
    <source>
        <dbReference type="EMBL" id="KAG9240013.1"/>
    </source>
</evidence>
<reference evidence="2" key="1">
    <citation type="journal article" date="2021" name="IMA Fungus">
        <title>Genomic characterization of three marine fungi, including Emericellopsis atlantica sp. nov. with signatures of a generalist lifestyle and marine biomass degradation.</title>
        <authorList>
            <person name="Hagestad O.C."/>
            <person name="Hou L."/>
            <person name="Andersen J.H."/>
            <person name="Hansen E.H."/>
            <person name="Altermark B."/>
            <person name="Li C."/>
            <person name="Kuhnert E."/>
            <person name="Cox R.J."/>
            <person name="Crous P.W."/>
            <person name="Spatafora J.W."/>
            <person name="Lail K."/>
            <person name="Amirebrahimi M."/>
            <person name="Lipzen A."/>
            <person name="Pangilinan J."/>
            <person name="Andreopoulos W."/>
            <person name="Hayes R.D."/>
            <person name="Ng V."/>
            <person name="Grigoriev I.V."/>
            <person name="Jackson S.A."/>
            <person name="Sutton T.D.S."/>
            <person name="Dobson A.D.W."/>
            <person name="Rama T."/>
        </authorList>
    </citation>
    <scope>NUCLEOTIDE SEQUENCE</scope>
    <source>
        <strain evidence="2">TRa3180A</strain>
    </source>
</reference>
<accession>A0A9P8CAK4</accession>
<keyword evidence="3" id="KW-1185">Reference proteome</keyword>
<gene>
    <name evidence="2" type="ORF">BJ878DRAFT_528764</name>
</gene>
<dbReference type="AlphaFoldDB" id="A0A9P8CAK4"/>
<protein>
    <submittedName>
        <fullName evidence="2">Uncharacterized protein</fullName>
    </submittedName>
</protein>
<feature type="region of interest" description="Disordered" evidence="1">
    <location>
        <begin position="462"/>
        <end position="510"/>
    </location>
</feature>
<dbReference type="OrthoDB" id="3439512at2759"/>
<name>A0A9P8CAK4_9HELO</name>
<dbReference type="EMBL" id="MU254643">
    <property type="protein sequence ID" value="KAG9240013.1"/>
    <property type="molecule type" value="Genomic_DNA"/>
</dbReference>
<evidence type="ECO:0000256" key="1">
    <source>
        <dbReference type="SAM" id="MobiDB-lite"/>
    </source>
</evidence>
<sequence>MGSSTDDDKTKVSPTRYIRPYATYSVPSQAPLPRSRPAVATFCSQLTGLEKIIVIGSEWYFKEDGEAEVKKRFEHKLKQEGLGKAATIRWDDEDSVWVLMCLTNIAKISAILVEIIQDLVAQELPMALDYDSEEENVCGEAGELWDEDGEYLSNLIIRLSIWKRMHGRPEDKVYPITDEETADTGTAQISVKKYSTIHSFSIGHVLYTESTENVGFQIKYLASVNSSYHKNTLLDNLTRSPACDYYNLHEALTIRHGVRNVAKEAFQLSKTKLSPATLDKDEPWRFWDGFIFLQIGSFRHVADVKSRQESELKATKPPPHPILNAEQTSIVLGWASGLPQTQMQTQITRRLPEIIAAQPPQIKKPDWDDYEDYQGRDPIILAKVKAQASGVSRSVPSSIAARTEESGCSKTSETITNLIDDDVDMMPSLPIPLQPIQNTPIYRQPLFSKFTASMASELQRQRYDDPHPRYHQTINQKAPKPKPTGFKGIGKIKSNPFPGRLEPPSPPWPLQTAPAPVTLNVGPPPELTIQINSEFEYLVLPLRGHVGEVRVQLEFGRLIVKNVDRRYIAREETTFYNREKLMDILAARAVNPEYLPRVYFTNILTTVPRDIQSLVKFKDQTGQGLWNTGVKLWRLVYEFVCHRKNAPTFQSISVEINGRNAAQRRFRQKRDYGAVNVYGTKRQWDFRISAVGYEADDKVDPLCRLLSDEVAATLHVPSLPNPSLTFKIDNEVIGRDKLSLDAVRVHRQVDYPSVNGQSVLHINEVYDLDMESRNTGTYTDYRAMQNTNPPPGIEKVDHWYNVSISSIKANEKLAANRMLKLGDEAAWTVDDLSSLKAAEAMVFPGCEMLMQMDGIGLWNNNGVAEYVNPITHDFVEA</sequence>
<dbReference type="Proteomes" id="UP000887226">
    <property type="component" value="Unassembled WGS sequence"/>
</dbReference>
<organism evidence="2 3">
    <name type="scientific">Calycina marina</name>
    <dbReference type="NCBI Taxonomy" id="1763456"/>
    <lineage>
        <taxon>Eukaryota</taxon>
        <taxon>Fungi</taxon>
        <taxon>Dikarya</taxon>
        <taxon>Ascomycota</taxon>
        <taxon>Pezizomycotina</taxon>
        <taxon>Leotiomycetes</taxon>
        <taxon>Helotiales</taxon>
        <taxon>Pezizellaceae</taxon>
        <taxon>Calycina</taxon>
    </lineage>
</organism>